<dbReference type="AlphaFoldDB" id="A0ABD1Y525"/>
<sequence>MGGGMREDEPYGKHLGDEKSSNLNWARSLVHLRIGWSPRRTLANLGIMRRQGPLTASRGFSTHENRQSLAYPIPRPSFVPTS</sequence>
<evidence type="ECO:0000313" key="3">
    <source>
        <dbReference type="Proteomes" id="UP001605036"/>
    </source>
</evidence>
<feature type="compositionally biased region" description="Pro residues" evidence="1">
    <location>
        <begin position="73"/>
        <end position="82"/>
    </location>
</feature>
<evidence type="ECO:0000256" key="1">
    <source>
        <dbReference type="SAM" id="MobiDB-lite"/>
    </source>
</evidence>
<comment type="caution">
    <text evidence="2">The sequence shown here is derived from an EMBL/GenBank/DDBJ whole genome shotgun (WGS) entry which is preliminary data.</text>
</comment>
<dbReference type="Proteomes" id="UP001605036">
    <property type="component" value="Unassembled WGS sequence"/>
</dbReference>
<proteinExistence type="predicted"/>
<evidence type="ECO:0000313" key="2">
    <source>
        <dbReference type="EMBL" id="KAL2620827.1"/>
    </source>
</evidence>
<accession>A0ABD1Y525</accession>
<name>A0ABD1Y525_9MARC</name>
<gene>
    <name evidence="2" type="ORF">R1flu_001032</name>
</gene>
<dbReference type="EMBL" id="JBHFFA010000006">
    <property type="protein sequence ID" value="KAL2620827.1"/>
    <property type="molecule type" value="Genomic_DNA"/>
</dbReference>
<protein>
    <submittedName>
        <fullName evidence="2">Uncharacterized protein</fullName>
    </submittedName>
</protein>
<keyword evidence="3" id="KW-1185">Reference proteome</keyword>
<organism evidence="2 3">
    <name type="scientific">Riccia fluitans</name>
    <dbReference type="NCBI Taxonomy" id="41844"/>
    <lineage>
        <taxon>Eukaryota</taxon>
        <taxon>Viridiplantae</taxon>
        <taxon>Streptophyta</taxon>
        <taxon>Embryophyta</taxon>
        <taxon>Marchantiophyta</taxon>
        <taxon>Marchantiopsida</taxon>
        <taxon>Marchantiidae</taxon>
        <taxon>Marchantiales</taxon>
        <taxon>Ricciaceae</taxon>
        <taxon>Riccia</taxon>
    </lineage>
</organism>
<feature type="region of interest" description="Disordered" evidence="1">
    <location>
        <begin position="55"/>
        <end position="82"/>
    </location>
</feature>
<reference evidence="2 3" key="1">
    <citation type="submission" date="2024-09" db="EMBL/GenBank/DDBJ databases">
        <title>Chromosome-scale assembly of Riccia fluitans.</title>
        <authorList>
            <person name="Paukszto L."/>
            <person name="Sawicki J."/>
            <person name="Karawczyk K."/>
            <person name="Piernik-Szablinska J."/>
            <person name="Szczecinska M."/>
            <person name="Mazdziarz M."/>
        </authorList>
    </citation>
    <scope>NUCLEOTIDE SEQUENCE [LARGE SCALE GENOMIC DNA]</scope>
    <source>
        <strain evidence="2">Rf_01</strain>
        <tissue evidence="2">Aerial parts of the thallus</tissue>
    </source>
</reference>